<dbReference type="KEGG" id="jre:108996442"/>
<protein>
    <submittedName>
        <fullName evidence="2">ABC transporter F family member 2-like</fullName>
    </submittedName>
</protein>
<name>A0A2I4F8A6_JUGRE</name>
<evidence type="ECO:0000313" key="2">
    <source>
        <dbReference type="RefSeq" id="XP_018827882.1"/>
    </source>
</evidence>
<accession>A0A2I4F8A6</accession>
<organism evidence="1 2">
    <name type="scientific">Juglans regia</name>
    <name type="common">English walnut</name>
    <dbReference type="NCBI Taxonomy" id="51240"/>
    <lineage>
        <taxon>Eukaryota</taxon>
        <taxon>Viridiplantae</taxon>
        <taxon>Streptophyta</taxon>
        <taxon>Embryophyta</taxon>
        <taxon>Tracheophyta</taxon>
        <taxon>Spermatophyta</taxon>
        <taxon>Magnoliopsida</taxon>
        <taxon>eudicotyledons</taxon>
        <taxon>Gunneridae</taxon>
        <taxon>Pentapetalae</taxon>
        <taxon>rosids</taxon>
        <taxon>fabids</taxon>
        <taxon>Fagales</taxon>
        <taxon>Juglandaceae</taxon>
        <taxon>Juglans</taxon>
    </lineage>
</organism>
<keyword evidence="1" id="KW-1185">Reference proteome</keyword>
<sequence length="74" mass="8218">MSDCSGWQMRMSLGKILLQGPNMLLDDTVSGEVAQEFAECCQGMYVFRGQIASGVLERDLIVMNLCTMLRKLLA</sequence>
<dbReference type="GeneID" id="108996442"/>
<dbReference type="RefSeq" id="XP_018827882.1">
    <property type="nucleotide sequence ID" value="XM_018972337.1"/>
</dbReference>
<proteinExistence type="predicted"/>
<gene>
    <name evidence="2" type="primary">LOC108996442</name>
</gene>
<dbReference type="Proteomes" id="UP000235220">
    <property type="component" value="Chromosome 7"/>
</dbReference>
<reference evidence="2" key="1">
    <citation type="submission" date="2025-08" db="UniProtKB">
        <authorList>
            <consortium name="RefSeq"/>
        </authorList>
    </citation>
    <scope>IDENTIFICATION</scope>
    <source>
        <tissue evidence="2">Leaves</tissue>
    </source>
</reference>
<evidence type="ECO:0000313" key="1">
    <source>
        <dbReference type="Proteomes" id="UP000235220"/>
    </source>
</evidence>
<dbReference type="InParanoid" id="A0A2I4F8A6"/>
<dbReference type="AlphaFoldDB" id="A0A2I4F8A6"/>